<feature type="region of interest" description="Disordered" evidence="7">
    <location>
        <begin position="97"/>
        <end position="248"/>
    </location>
</feature>
<comment type="similarity">
    <text evidence="2 5">Belongs to the CBF/MAK21 family.</text>
</comment>
<comment type="caution">
    <text evidence="10">The sequence shown here is derived from an EMBL/GenBank/DDBJ whole genome shotgun (WGS) entry which is preliminary data.</text>
</comment>
<dbReference type="InterPro" id="IPR016903">
    <property type="entry name" value="Nucleolar_cplx-assoc_3"/>
</dbReference>
<evidence type="ECO:0000256" key="6">
    <source>
        <dbReference type="SAM" id="Coils"/>
    </source>
</evidence>
<evidence type="ECO:0000259" key="8">
    <source>
        <dbReference type="Pfam" id="PF03914"/>
    </source>
</evidence>
<dbReference type="PIRSF" id="PIRSF028977">
    <property type="entry name" value="Nucleolar_complex_p3"/>
    <property type="match status" value="1"/>
</dbReference>
<evidence type="ECO:0000256" key="2">
    <source>
        <dbReference type="ARBA" id="ARBA00007797"/>
    </source>
</evidence>
<evidence type="ECO:0000256" key="5">
    <source>
        <dbReference type="PIRNR" id="PIRNR028977"/>
    </source>
</evidence>
<dbReference type="Proteomes" id="UP001215280">
    <property type="component" value="Unassembled WGS sequence"/>
</dbReference>
<evidence type="ECO:0000256" key="3">
    <source>
        <dbReference type="ARBA" id="ARBA00023054"/>
    </source>
</evidence>
<dbReference type="Pfam" id="PF07540">
    <property type="entry name" value="NOC3p"/>
    <property type="match status" value="1"/>
</dbReference>
<feature type="region of interest" description="Disordered" evidence="7">
    <location>
        <begin position="1"/>
        <end position="75"/>
    </location>
</feature>
<dbReference type="GO" id="GO:0005730">
    <property type="term" value="C:nucleolus"/>
    <property type="evidence" value="ECO:0007669"/>
    <property type="project" value="UniProtKB-SubCell"/>
</dbReference>
<evidence type="ECO:0000256" key="4">
    <source>
        <dbReference type="ARBA" id="ARBA00023242"/>
    </source>
</evidence>
<reference evidence="10" key="1">
    <citation type="submission" date="2023-03" db="EMBL/GenBank/DDBJ databases">
        <title>Massive genome expansion in bonnet fungi (Mycena s.s.) driven by repeated elements and novel gene families across ecological guilds.</title>
        <authorList>
            <consortium name="Lawrence Berkeley National Laboratory"/>
            <person name="Harder C.B."/>
            <person name="Miyauchi S."/>
            <person name="Viragh M."/>
            <person name="Kuo A."/>
            <person name="Thoen E."/>
            <person name="Andreopoulos B."/>
            <person name="Lu D."/>
            <person name="Skrede I."/>
            <person name="Drula E."/>
            <person name="Henrissat B."/>
            <person name="Morin E."/>
            <person name="Kohler A."/>
            <person name="Barry K."/>
            <person name="LaButti K."/>
            <person name="Morin E."/>
            <person name="Salamov A."/>
            <person name="Lipzen A."/>
            <person name="Mereny Z."/>
            <person name="Hegedus B."/>
            <person name="Baldrian P."/>
            <person name="Stursova M."/>
            <person name="Weitz H."/>
            <person name="Taylor A."/>
            <person name="Grigoriev I.V."/>
            <person name="Nagy L.G."/>
            <person name="Martin F."/>
            <person name="Kauserud H."/>
        </authorList>
    </citation>
    <scope>NUCLEOTIDE SEQUENCE</scope>
    <source>
        <strain evidence="10">CBHHK188m</strain>
    </source>
</reference>
<proteinExistence type="inferred from homology"/>
<dbReference type="AlphaFoldDB" id="A0AAD7JYR8"/>
<comment type="function">
    <text evidence="5">Required for synthesis of 60S ribosomal subunits and the transport of pre-ribosomes from the nucleoplasm to the cytoplasm.</text>
</comment>
<keyword evidence="11" id="KW-1185">Reference proteome</keyword>
<sequence>MAPKTGGKRSAPATLACIPNNAPSKRRKLAPATQKTKPADGPKKYIIKPKEKGKEKAADRGTIPIPTHGSDGELELSDQDLEVLEEYGGAASFLNSLDQTGISRSKKETERLHRLNKLVKKPADTDDLPSVDSHDEDESDWDSEIPSDEENTLSDGDSDDSILSSDLNSDAEMPYETAPRKRRPSWESSADQGIQRLPIKLADGRIQKTGTKSKQLPTSEDTDDGSEDADEDAEEEAPRREDVSTGARFGRPAVVDVIGNKSRKARIQGAKDQIASICQDIMADPENSLGLLRRLHTFSLEEISTPSHPDSVPNDLIIRKLAILSQLTVFKDIIPGYRIRALTEKEKAEKVSQMVARTRDWEQGLVVVYQTYLRALEAELKARSDLADIALSTMCTLITELTHFNFRVNLMSCIVARLSKKSWDKASDQCLDAIIKVFRADLTGTASLEIVRLLNRMVKEKRFNIHPTVLSCLLHLRLKTELGVRASESHTDKPEPVKRSSYGKDAARRAKGKPTAQPHLSKKARKLLKEKKEIDREFREAEAEVDKEERAVTHTETLKLLFVLYFRIIKNPRPTPLLSAALQGISKYAHLVNIDFFKDLLKVLKELVAREADDEEEADEADASKDVQHRLQCIVTAFELLSGQGEALNIDLSDFIARLYALILPLSLADPGTGPTDMLFRALDIVFSPRTFGAAAPPWRAAAFAKRLLTAALHWPPAAALRALDFVGGLLAKDTKLAALLSTEERALDGAYRADVDDPQLCNPLGTCFWELVALGGQHWDPRVRAEAAKVMAFTRA</sequence>
<dbReference type="InterPro" id="IPR011501">
    <property type="entry name" value="Noc3_N"/>
</dbReference>
<dbReference type="GO" id="GO:0042254">
    <property type="term" value="P:ribosome biogenesis"/>
    <property type="evidence" value="ECO:0007669"/>
    <property type="project" value="UniProtKB-KW"/>
</dbReference>
<evidence type="ECO:0000259" key="9">
    <source>
        <dbReference type="Pfam" id="PF07540"/>
    </source>
</evidence>
<evidence type="ECO:0000256" key="7">
    <source>
        <dbReference type="SAM" id="MobiDB-lite"/>
    </source>
</evidence>
<feature type="compositionally biased region" description="Acidic residues" evidence="7">
    <location>
        <begin position="220"/>
        <end position="235"/>
    </location>
</feature>
<comment type="subcellular location">
    <subcellularLocation>
        <location evidence="1 5">Nucleus</location>
        <location evidence="1 5">Nucleolus</location>
    </subcellularLocation>
</comment>
<dbReference type="InterPro" id="IPR005612">
    <property type="entry name" value="CCAAT-binding_factor"/>
</dbReference>
<dbReference type="GO" id="GO:0006270">
    <property type="term" value="P:DNA replication initiation"/>
    <property type="evidence" value="ECO:0007669"/>
    <property type="project" value="TreeGrafter"/>
</dbReference>
<feature type="domain" description="CCAAT-binding factor" evidence="8">
    <location>
        <begin position="631"/>
        <end position="786"/>
    </location>
</feature>
<organism evidence="10 11">
    <name type="scientific">Mycena maculata</name>
    <dbReference type="NCBI Taxonomy" id="230809"/>
    <lineage>
        <taxon>Eukaryota</taxon>
        <taxon>Fungi</taxon>
        <taxon>Dikarya</taxon>
        <taxon>Basidiomycota</taxon>
        <taxon>Agaricomycotina</taxon>
        <taxon>Agaricomycetes</taxon>
        <taxon>Agaricomycetidae</taxon>
        <taxon>Agaricales</taxon>
        <taxon>Marasmiineae</taxon>
        <taxon>Mycenaceae</taxon>
        <taxon>Mycena</taxon>
    </lineage>
</organism>
<name>A0AAD7JYR8_9AGAR</name>
<evidence type="ECO:0000256" key="1">
    <source>
        <dbReference type="ARBA" id="ARBA00004604"/>
    </source>
</evidence>
<dbReference type="PANTHER" id="PTHR14428:SF5">
    <property type="entry name" value="NUCLEOLAR COMPLEX PROTEIN 3 HOMOLOG"/>
    <property type="match status" value="1"/>
</dbReference>
<feature type="compositionally biased region" description="Acidic residues" evidence="7">
    <location>
        <begin position="125"/>
        <end position="160"/>
    </location>
</feature>
<feature type="coiled-coil region" evidence="6">
    <location>
        <begin position="524"/>
        <end position="551"/>
    </location>
</feature>
<keyword evidence="5" id="KW-0690">Ribosome biogenesis</keyword>
<feature type="compositionally biased region" description="Basic and acidic residues" evidence="7">
    <location>
        <begin position="485"/>
        <end position="498"/>
    </location>
</feature>
<gene>
    <name evidence="10" type="ORF">DFH07DRAFT_937210</name>
</gene>
<evidence type="ECO:0000313" key="11">
    <source>
        <dbReference type="Proteomes" id="UP001215280"/>
    </source>
</evidence>
<feature type="compositionally biased region" description="Basic and acidic residues" evidence="7">
    <location>
        <begin position="37"/>
        <end position="59"/>
    </location>
</feature>
<feature type="domain" description="Nucleolar complex-associated protein 3 N-terminal" evidence="9">
    <location>
        <begin position="270"/>
        <end position="372"/>
    </location>
</feature>
<evidence type="ECO:0000313" key="10">
    <source>
        <dbReference type="EMBL" id="KAJ7774663.1"/>
    </source>
</evidence>
<dbReference type="Pfam" id="PF03914">
    <property type="entry name" value="CBF"/>
    <property type="match status" value="1"/>
</dbReference>
<feature type="region of interest" description="Disordered" evidence="7">
    <location>
        <begin position="485"/>
        <end position="524"/>
    </location>
</feature>
<dbReference type="PANTHER" id="PTHR14428">
    <property type="entry name" value="NUCLEOLAR COMPLEX PROTEIN 3"/>
    <property type="match status" value="1"/>
</dbReference>
<keyword evidence="3 6" id="KW-0175">Coiled coil</keyword>
<dbReference type="EMBL" id="JARJLG010000015">
    <property type="protein sequence ID" value="KAJ7774663.1"/>
    <property type="molecule type" value="Genomic_DNA"/>
</dbReference>
<feature type="compositionally biased region" description="Low complexity" evidence="7">
    <location>
        <begin position="161"/>
        <end position="170"/>
    </location>
</feature>
<dbReference type="GO" id="GO:0003682">
    <property type="term" value="F:chromatin binding"/>
    <property type="evidence" value="ECO:0007669"/>
    <property type="project" value="TreeGrafter"/>
</dbReference>
<accession>A0AAD7JYR8</accession>
<keyword evidence="4" id="KW-0539">Nucleus</keyword>
<protein>
    <recommendedName>
        <fullName evidence="5">Nucleolar complex-associated protein 3</fullName>
    </recommendedName>
</protein>